<organism evidence="10 11">
    <name type="scientific">Derxia gummosa DSM 723</name>
    <dbReference type="NCBI Taxonomy" id="1121388"/>
    <lineage>
        <taxon>Bacteria</taxon>
        <taxon>Pseudomonadati</taxon>
        <taxon>Pseudomonadota</taxon>
        <taxon>Betaproteobacteria</taxon>
        <taxon>Burkholderiales</taxon>
        <taxon>Alcaligenaceae</taxon>
        <taxon>Derxia</taxon>
    </lineage>
</organism>
<evidence type="ECO:0000256" key="1">
    <source>
        <dbReference type="ARBA" id="ARBA00004651"/>
    </source>
</evidence>
<evidence type="ECO:0000256" key="3">
    <source>
        <dbReference type="ARBA" id="ARBA00022475"/>
    </source>
</evidence>
<feature type="transmembrane region" description="Helical" evidence="7">
    <location>
        <begin position="310"/>
        <end position="333"/>
    </location>
</feature>
<dbReference type="InterPro" id="IPR003838">
    <property type="entry name" value="ABC3_permease_C"/>
</dbReference>
<keyword evidence="4 7" id="KW-0812">Transmembrane</keyword>
<evidence type="ECO:0000259" key="9">
    <source>
        <dbReference type="Pfam" id="PF12704"/>
    </source>
</evidence>
<dbReference type="InterPro" id="IPR025857">
    <property type="entry name" value="MacB_PCD"/>
</dbReference>
<dbReference type="OrthoDB" id="9770036at2"/>
<evidence type="ECO:0000313" key="10">
    <source>
        <dbReference type="Proteomes" id="UP000675920"/>
    </source>
</evidence>
<evidence type="ECO:0000259" key="8">
    <source>
        <dbReference type="Pfam" id="PF02687"/>
    </source>
</evidence>
<accession>A0A8B6X7G4</accession>
<name>A0A8B6X7G4_9BURK</name>
<evidence type="ECO:0000313" key="11">
    <source>
        <dbReference type="RefSeq" id="WP_028313119.1"/>
    </source>
</evidence>
<evidence type="ECO:0000256" key="4">
    <source>
        <dbReference type="ARBA" id="ARBA00022692"/>
    </source>
</evidence>
<keyword evidence="3" id="KW-1003">Cell membrane</keyword>
<dbReference type="Pfam" id="PF02687">
    <property type="entry name" value="FtsX"/>
    <property type="match status" value="1"/>
</dbReference>
<proteinExistence type="inferred from homology"/>
<feature type="transmembrane region" description="Helical" evidence="7">
    <location>
        <begin position="401"/>
        <end position="423"/>
    </location>
</feature>
<dbReference type="AlphaFoldDB" id="A0A8B6X7G4"/>
<evidence type="ECO:0000256" key="5">
    <source>
        <dbReference type="ARBA" id="ARBA00022989"/>
    </source>
</evidence>
<evidence type="ECO:0000256" key="7">
    <source>
        <dbReference type="SAM" id="Phobius"/>
    </source>
</evidence>
<dbReference type="Proteomes" id="UP000675920">
    <property type="component" value="Unplaced"/>
</dbReference>
<feature type="domain" description="ABC3 transporter permease C-terminal" evidence="8">
    <location>
        <begin position="313"/>
        <end position="430"/>
    </location>
</feature>
<feature type="transmembrane region" description="Helical" evidence="7">
    <location>
        <begin position="24"/>
        <end position="47"/>
    </location>
</feature>
<keyword evidence="10" id="KW-1185">Reference proteome</keyword>
<dbReference type="Pfam" id="PF12704">
    <property type="entry name" value="MacB_PCD"/>
    <property type="match status" value="1"/>
</dbReference>
<dbReference type="GO" id="GO:0098797">
    <property type="term" value="C:plasma membrane protein complex"/>
    <property type="evidence" value="ECO:0007669"/>
    <property type="project" value="TreeGrafter"/>
</dbReference>
<dbReference type="RefSeq" id="WP_028313119.1">
    <property type="nucleotide sequence ID" value="NZ_KI519500.1"/>
</dbReference>
<dbReference type="PANTHER" id="PTHR30489">
    <property type="entry name" value="LIPOPROTEIN-RELEASING SYSTEM TRANSMEMBRANE PROTEIN LOLE"/>
    <property type="match status" value="1"/>
</dbReference>
<dbReference type="InterPro" id="IPR051447">
    <property type="entry name" value="Lipoprotein-release_system"/>
</dbReference>
<feature type="transmembrane region" description="Helical" evidence="7">
    <location>
        <begin position="354"/>
        <end position="381"/>
    </location>
</feature>
<comment type="similarity">
    <text evidence="2">Belongs to the ABC-4 integral membrane protein family. LolC/E subfamily.</text>
</comment>
<comment type="subcellular location">
    <subcellularLocation>
        <location evidence="1">Cell membrane</location>
        <topology evidence="1">Multi-pass membrane protein</topology>
    </subcellularLocation>
</comment>
<dbReference type="PANTHER" id="PTHR30489:SF0">
    <property type="entry name" value="LIPOPROTEIN-RELEASING SYSTEM TRANSMEMBRANE PROTEIN LOLE"/>
    <property type="match status" value="1"/>
</dbReference>
<sequence length="436" mass="45321">MRDWLPFEWIAATRFLREGRAQSLFIVAGVAIGVAVIVFMSALLAGLQLNLVRRTLSAQSHITLLPPEEVARPLRGAADDGLASPLPGAAAGTDGASATASASAASPERELALVQRPLQRVRSIDQWRKLRDQLGALPGIAVVTPVAAGSAFAQRGDASRAIQLAGVEPDGYFRVVALPDKLVAGSTRLDAQHILVGTELASDLGVRVGDKLRISAANGNAMTLTVGGTLDLGSKAANARNAYVLLPNAQSLLRLVGGASSLEINVTELFAADRIAADIAARTGLRADSWIGTNAQFFSALKAQTISNTVIRAFVALSVAFGIASVLVVSVVQRSKEIGILRAMGASRGQVLRVFLLQGGLLGLGGSLVGSSIGFGALALWHRFARNTDGTPIFQLDLDPMLFVSAALLATLVGVLAATTPALRAARLDPVQAIRG</sequence>
<evidence type="ECO:0000256" key="2">
    <source>
        <dbReference type="ARBA" id="ARBA00005236"/>
    </source>
</evidence>
<protein>
    <submittedName>
        <fullName evidence="11">ABC transporter permease</fullName>
    </submittedName>
</protein>
<reference evidence="11" key="1">
    <citation type="journal article" date="2007" name="Curr. Opin. Struct. Biol.">
        <title>Structure and mechanism of ABC transporter proteins.</title>
        <authorList>
            <person name="Hollenstein K."/>
            <person name="Dawson R.J."/>
            <person name="Locher K.P."/>
        </authorList>
    </citation>
    <scope>NUCLEOTIDE SEQUENCE</scope>
</reference>
<dbReference type="GO" id="GO:0044874">
    <property type="term" value="P:lipoprotein localization to outer membrane"/>
    <property type="evidence" value="ECO:0007669"/>
    <property type="project" value="TreeGrafter"/>
</dbReference>
<reference evidence="11" key="4">
    <citation type="journal article" date="2015" name="F1000Prime Rep">
        <title>Structure and mechanism of ABC transporters.</title>
        <authorList>
            <person name="Wilkens S."/>
        </authorList>
    </citation>
    <scope>NUCLEOTIDE SEQUENCE</scope>
</reference>
<reference evidence="11" key="5">
    <citation type="submission" date="2025-08" db="UniProtKB">
        <authorList>
            <consortium name="RefSeq"/>
        </authorList>
    </citation>
    <scope>IDENTIFICATION</scope>
</reference>
<feature type="domain" description="MacB-like periplasmic core" evidence="9">
    <location>
        <begin position="23"/>
        <end position="279"/>
    </location>
</feature>
<keyword evidence="5 7" id="KW-1133">Transmembrane helix</keyword>
<keyword evidence="6 7" id="KW-0472">Membrane</keyword>
<evidence type="ECO:0000256" key="6">
    <source>
        <dbReference type="ARBA" id="ARBA00023136"/>
    </source>
</evidence>
<reference evidence="11" key="2">
    <citation type="journal article" date="2008" name="Microbiol. Mol. Biol. Rev.">
        <title>Structure, function, and evolution of bacterial ATP-binding cassette systems.</title>
        <authorList>
            <person name="Davidson A.L."/>
            <person name="Dassa E."/>
            <person name="Orelle C."/>
            <person name="Chen J."/>
        </authorList>
    </citation>
    <scope>NUCLEOTIDE SEQUENCE</scope>
</reference>
<reference evidence="11" key="3">
    <citation type="journal article" date="2014" name="J. Gen. Physiol.">
        <title>Structural diversity of ABC transporters.</title>
        <authorList>
            <person name="ter Beek J."/>
            <person name="Guskov A."/>
            <person name="Slotboom D.J."/>
        </authorList>
    </citation>
    <scope>NUCLEOTIDE SEQUENCE</scope>
</reference>